<evidence type="ECO:0000313" key="2">
    <source>
        <dbReference type="Proteomes" id="UP000234456"/>
    </source>
</evidence>
<dbReference type="OrthoDB" id="9156729at2"/>
<dbReference type="AlphaFoldDB" id="A0A2N4TXT0"/>
<organism evidence="1 2">
    <name type="scientific">Ralstonia pickettii</name>
    <name type="common">Burkholderia pickettii</name>
    <dbReference type="NCBI Taxonomy" id="329"/>
    <lineage>
        <taxon>Bacteria</taxon>
        <taxon>Pseudomonadati</taxon>
        <taxon>Pseudomonadota</taxon>
        <taxon>Betaproteobacteria</taxon>
        <taxon>Burkholderiales</taxon>
        <taxon>Burkholderiaceae</taxon>
        <taxon>Ralstonia</taxon>
    </lineage>
</organism>
<dbReference type="Gene3D" id="3.30.1360.170">
    <property type="match status" value="1"/>
</dbReference>
<proteinExistence type="predicted"/>
<sequence length="278" mass="31542">MIQAKVIEDSIAAHGKRLTTLQLVYPRFIHAEFMTHRVFSRNASSSRAIPIAKMIEQVLNSPAMPVHWGKNQPGMQAKEQVSDETATTAAANWVRAAHDAAQRAYVLMDLGIHKQVVNRILEPFQHIHVVVTASEWDNFMELRAHEDAQPEIHELAVQIRAAMTSSTPVLRLRNRQSAYNWHLPYVSAEERHARRDEPYLLAKLSTARCARVSYLTHDGAEPSIVKDLELFDRLVGARPLHASPTEHQAYPLPLSTQSSKNFFGWRQHRELIESTVLA</sequence>
<dbReference type="EMBL" id="PKQE01000001">
    <property type="protein sequence ID" value="PLC44500.1"/>
    <property type="molecule type" value="Genomic_DNA"/>
</dbReference>
<dbReference type="InterPro" id="IPR036098">
    <property type="entry name" value="Thymidylate_synthase_ThyX_sf"/>
</dbReference>
<reference evidence="1 2" key="1">
    <citation type="submission" date="2017-12" db="EMBL/GenBank/DDBJ databases">
        <title>Draft genome sequence of Ralstonia pickettii 52.</title>
        <authorList>
            <person name="Zheng B."/>
        </authorList>
    </citation>
    <scope>NUCLEOTIDE SEQUENCE [LARGE SCALE GENOMIC DNA]</scope>
    <source>
        <strain evidence="1 2">52</strain>
    </source>
</reference>
<dbReference type="GO" id="GO:0050660">
    <property type="term" value="F:flavin adenine dinucleotide binding"/>
    <property type="evidence" value="ECO:0007669"/>
    <property type="project" value="InterPro"/>
</dbReference>
<gene>
    <name evidence="1" type="ORF">C0Q88_07420</name>
</gene>
<comment type="caution">
    <text evidence="1">The sequence shown here is derived from an EMBL/GenBank/DDBJ whole genome shotgun (WGS) entry which is preliminary data.</text>
</comment>
<protein>
    <recommendedName>
        <fullName evidence="3">Thymidylate synthase complementing protein ThyX</fullName>
    </recommendedName>
</protein>
<dbReference type="SUPFAM" id="SSF69796">
    <property type="entry name" value="Thymidylate synthase-complementing protein Thy1"/>
    <property type="match status" value="1"/>
</dbReference>
<dbReference type="Pfam" id="PF02511">
    <property type="entry name" value="Thy1"/>
    <property type="match status" value="1"/>
</dbReference>
<evidence type="ECO:0008006" key="3">
    <source>
        <dbReference type="Google" id="ProtNLM"/>
    </source>
</evidence>
<dbReference type="Proteomes" id="UP000234456">
    <property type="component" value="Unassembled WGS sequence"/>
</dbReference>
<dbReference type="GO" id="GO:0050797">
    <property type="term" value="F:thymidylate synthase (FAD) activity"/>
    <property type="evidence" value="ECO:0007669"/>
    <property type="project" value="InterPro"/>
</dbReference>
<dbReference type="RefSeq" id="WP_102064911.1">
    <property type="nucleotide sequence ID" value="NZ_PKQE01000001.1"/>
</dbReference>
<evidence type="ECO:0000313" key="1">
    <source>
        <dbReference type="EMBL" id="PLC44500.1"/>
    </source>
</evidence>
<accession>A0A2N4TXT0</accession>
<dbReference type="PROSITE" id="PS51331">
    <property type="entry name" value="THYX"/>
    <property type="match status" value="1"/>
</dbReference>
<dbReference type="InterPro" id="IPR003669">
    <property type="entry name" value="Thymidylate_synthase_ThyX"/>
</dbReference>
<name>A0A2N4TXT0_RALPI</name>
<dbReference type="GO" id="GO:0006231">
    <property type="term" value="P:dTMP biosynthetic process"/>
    <property type="evidence" value="ECO:0007669"/>
    <property type="project" value="InterPro"/>
</dbReference>